<feature type="transmembrane region" description="Helical" evidence="2">
    <location>
        <begin position="360"/>
        <end position="383"/>
    </location>
</feature>
<accession>A0ABY7QL57</accession>
<reference evidence="3 4" key="1">
    <citation type="submission" date="2023-01" db="EMBL/GenBank/DDBJ databases">
        <title>Complete genome of Chryseobacterium camelliae VAN22-5A.</title>
        <authorList>
            <person name="Zong G."/>
            <person name="Cao G."/>
        </authorList>
    </citation>
    <scope>NUCLEOTIDE SEQUENCE [LARGE SCALE GENOMIC DNA]</scope>
    <source>
        <strain evidence="3 4">VAN22-5A</strain>
    </source>
</reference>
<protein>
    <submittedName>
        <fullName evidence="3">Uncharacterized protein</fullName>
    </submittedName>
</protein>
<dbReference type="EMBL" id="CP115859">
    <property type="protein sequence ID" value="WBV59456.1"/>
    <property type="molecule type" value="Genomic_DNA"/>
</dbReference>
<feature type="compositionally biased region" description="Polar residues" evidence="1">
    <location>
        <begin position="22"/>
        <end position="36"/>
    </location>
</feature>
<sequence>MSLEILNNPLIGNSFDKILGGNSPNNTTQETPSLKTPTELKQKTTKQIANTYYNGRPVAETKGFQIYSDEPVFTKNIEEVIIYRNRFAETIGGIDVVLFASKNGAFLLQLFMEALPQSNELILFLEIDDKYNYNTVLRAVAGANLTSKKDIPFADLLTFTRKHEVTITPDKLKELIEDGIYRNKVDLISWFLGLKDAAVAKVFNFFTKQIFQEAEKFFAGISIGIEGLKISEKGWNPNPGEGEYTPTFIPEVLYNEFKKFYEHEAPQNPYENLNGQKQVISKVVKALFEKIDTIKMYFKNLLRAASPLFPDYIYNRVDKALNLFFKQIDSIEDYLADPLTGMQHIIYKSFQIANAFLCGIYNSIIDIIAGIFSLIGFVFKAVYEMRNISDNKVEYGEMFLELIEDVIGGIMNFDYKDFLYQSITFQLRTIIRLVKWIENAATGFSLEKAAYYYGYFIGILIDIIIETLLTGGTAALAKLAKSIESFILKPLEKISQGIEKTVTFTKDLITRILDFIQMILREFKKGVKELFAKMNKLVDEVFGLGEEVASTPKTRAEERWNKKQEAIKEKITSKKKLGKKQKDYLSNLNKKFDSRRKQMNRRRIKQNWDTFFSKRITELSHEDLLLLTRYRKGSLEFSNIASMKVKVTLKNGEEHLFDYIAHSGRGQKIENSIGAPNNSGNKKLFYDSVEDDYRWYDSENKMLVQMDNDLVLLDMSGAKLEISLKTTYEPCIMCKRELDIRRNWYNATIGVEHPFLKNSKGKHVGVKGHDQLENLLNTRK</sequence>
<keyword evidence="2" id="KW-0812">Transmembrane</keyword>
<evidence type="ECO:0000313" key="3">
    <source>
        <dbReference type="EMBL" id="WBV59456.1"/>
    </source>
</evidence>
<feature type="transmembrane region" description="Helical" evidence="2">
    <location>
        <begin position="452"/>
        <end position="477"/>
    </location>
</feature>
<keyword evidence="2" id="KW-0472">Membrane</keyword>
<keyword evidence="2" id="KW-1133">Transmembrane helix</keyword>
<dbReference type="Proteomes" id="UP001210978">
    <property type="component" value="Chromosome"/>
</dbReference>
<evidence type="ECO:0000256" key="1">
    <source>
        <dbReference type="SAM" id="MobiDB-lite"/>
    </source>
</evidence>
<gene>
    <name evidence="3" type="ORF">PFY12_10340</name>
</gene>
<evidence type="ECO:0000313" key="4">
    <source>
        <dbReference type="Proteomes" id="UP001210978"/>
    </source>
</evidence>
<organism evidence="3 4">
    <name type="scientific">Chryseobacterium camelliae</name>
    <dbReference type="NCBI Taxonomy" id="1265445"/>
    <lineage>
        <taxon>Bacteria</taxon>
        <taxon>Pseudomonadati</taxon>
        <taxon>Bacteroidota</taxon>
        <taxon>Flavobacteriia</taxon>
        <taxon>Flavobacteriales</taxon>
        <taxon>Weeksellaceae</taxon>
        <taxon>Chryseobacterium group</taxon>
        <taxon>Chryseobacterium</taxon>
    </lineage>
</organism>
<dbReference type="RefSeq" id="WP_271147846.1">
    <property type="nucleotide sequence ID" value="NZ_CP115859.1"/>
</dbReference>
<keyword evidence="4" id="KW-1185">Reference proteome</keyword>
<proteinExistence type="predicted"/>
<evidence type="ECO:0000256" key="2">
    <source>
        <dbReference type="SAM" id="Phobius"/>
    </source>
</evidence>
<name>A0ABY7QL57_9FLAO</name>
<feature type="region of interest" description="Disordered" evidence="1">
    <location>
        <begin position="17"/>
        <end position="41"/>
    </location>
</feature>